<gene>
    <name evidence="1" type="ORF">C1I98_31965</name>
</gene>
<dbReference type="Proteomes" id="UP000248544">
    <property type="component" value="Unassembled WGS sequence"/>
</dbReference>
<sequence length="30" mass="3008">RDSLVVFLASPAAGHITGATIQVDGGQLLT</sequence>
<dbReference type="SUPFAM" id="SSF51735">
    <property type="entry name" value="NAD(P)-binding Rossmann-fold domains"/>
    <property type="match status" value="1"/>
</dbReference>
<protein>
    <submittedName>
        <fullName evidence="1">3-oxoacyl-ACP reductase</fullName>
    </submittedName>
</protein>
<keyword evidence="2" id="KW-1185">Reference proteome</keyword>
<dbReference type="InterPro" id="IPR036291">
    <property type="entry name" value="NAD(P)-bd_dom_sf"/>
</dbReference>
<evidence type="ECO:0000313" key="2">
    <source>
        <dbReference type="Proteomes" id="UP000248544"/>
    </source>
</evidence>
<organism evidence="1 2">
    <name type="scientific">Spongiactinospora gelatinilytica</name>
    <dbReference type="NCBI Taxonomy" id="2666298"/>
    <lineage>
        <taxon>Bacteria</taxon>
        <taxon>Bacillati</taxon>
        <taxon>Actinomycetota</taxon>
        <taxon>Actinomycetes</taxon>
        <taxon>Streptosporangiales</taxon>
        <taxon>Streptosporangiaceae</taxon>
        <taxon>Spongiactinospora</taxon>
    </lineage>
</organism>
<comment type="caution">
    <text evidence="1">The sequence shown here is derived from an EMBL/GenBank/DDBJ whole genome shotgun (WGS) entry which is preliminary data.</text>
</comment>
<name>A0A2W2F2W3_9ACTN</name>
<dbReference type="Gene3D" id="3.40.50.720">
    <property type="entry name" value="NAD(P)-binding Rossmann-like Domain"/>
    <property type="match status" value="1"/>
</dbReference>
<evidence type="ECO:0000313" key="1">
    <source>
        <dbReference type="EMBL" id="PZG29453.1"/>
    </source>
</evidence>
<reference evidence="1 2" key="1">
    <citation type="submission" date="2018-01" db="EMBL/GenBank/DDBJ databases">
        <title>Draft genome sequence of Sphaerisporangium sp. 7K107.</title>
        <authorList>
            <person name="Sahin N."/>
            <person name="Saygin H."/>
            <person name="Ay H."/>
        </authorList>
    </citation>
    <scope>NUCLEOTIDE SEQUENCE [LARGE SCALE GENOMIC DNA]</scope>
    <source>
        <strain evidence="1 2">7K107</strain>
    </source>
</reference>
<accession>A0A2W2F2W3</accession>
<feature type="non-terminal residue" evidence="1">
    <location>
        <position position="1"/>
    </location>
</feature>
<dbReference type="AlphaFoldDB" id="A0A2W2F2W3"/>
<proteinExistence type="predicted"/>
<dbReference type="EMBL" id="POUA01000374">
    <property type="protein sequence ID" value="PZG29453.1"/>
    <property type="molecule type" value="Genomic_DNA"/>
</dbReference>